<reference evidence="2 3" key="1">
    <citation type="journal article" date="2019" name="Environ. Microbiol.">
        <title>Species interactions and distinct microbial communities in high Arctic permafrost affected cryosols are associated with the CH4 and CO2 gas fluxes.</title>
        <authorList>
            <person name="Altshuler I."/>
            <person name="Hamel J."/>
            <person name="Turney S."/>
            <person name="Magnuson E."/>
            <person name="Levesque R."/>
            <person name="Greer C."/>
            <person name="Whyte L.G."/>
        </authorList>
    </citation>
    <scope>NUCLEOTIDE SEQUENCE [LARGE SCALE GENOMIC DNA]</scope>
    <source>
        <strain evidence="2 3">E4</strain>
    </source>
</reference>
<dbReference type="RefSeq" id="WP_140475232.1">
    <property type="nucleotide sequence ID" value="NZ_RCZD01000016.1"/>
</dbReference>
<proteinExistence type="predicted"/>
<organism evidence="2 3">
    <name type="scientific">Ewingella americana</name>
    <dbReference type="NCBI Taxonomy" id="41202"/>
    <lineage>
        <taxon>Bacteria</taxon>
        <taxon>Pseudomonadati</taxon>
        <taxon>Pseudomonadota</taxon>
        <taxon>Gammaproteobacteria</taxon>
        <taxon>Enterobacterales</taxon>
        <taxon>Yersiniaceae</taxon>
        <taxon>Ewingella</taxon>
    </lineage>
</organism>
<feature type="domain" description="DUF5983" evidence="1">
    <location>
        <begin position="7"/>
        <end position="96"/>
    </location>
</feature>
<evidence type="ECO:0000313" key="2">
    <source>
        <dbReference type="EMBL" id="TPG56839.1"/>
    </source>
</evidence>
<evidence type="ECO:0000313" key="3">
    <source>
        <dbReference type="Proteomes" id="UP000317663"/>
    </source>
</evidence>
<evidence type="ECO:0000259" key="1">
    <source>
        <dbReference type="Pfam" id="PF19419"/>
    </source>
</evidence>
<sequence length="96" mass="11219">MEKVHGMTCSTAHITPGDGEILSQYVCEKFPWVFDTGYGYLLMLREYRYPVLKLKEMGISKPVRKLVFCMRKQHQIGMICFDPDADTLDGYDVFEW</sequence>
<dbReference type="AlphaFoldDB" id="A0A502G4R9"/>
<dbReference type="Proteomes" id="UP000317663">
    <property type="component" value="Unassembled WGS sequence"/>
</dbReference>
<dbReference type="Pfam" id="PF19419">
    <property type="entry name" value="DUF5983"/>
    <property type="match status" value="1"/>
</dbReference>
<name>A0A502G4R9_9GAMM</name>
<dbReference type="OrthoDB" id="6636466at2"/>
<gene>
    <name evidence="2" type="ORF">EAH77_22465</name>
</gene>
<keyword evidence="3" id="KW-1185">Reference proteome</keyword>
<protein>
    <recommendedName>
        <fullName evidence="1">DUF5983 domain-containing protein</fullName>
    </recommendedName>
</protein>
<accession>A0A502G4R9</accession>
<dbReference type="EMBL" id="RCZD01000016">
    <property type="protein sequence ID" value="TPG56839.1"/>
    <property type="molecule type" value="Genomic_DNA"/>
</dbReference>
<comment type="caution">
    <text evidence="2">The sequence shown here is derived from an EMBL/GenBank/DDBJ whole genome shotgun (WGS) entry which is preliminary data.</text>
</comment>
<dbReference type="InterPro" id="IPR046025">
    <property type="entry name" value="DUF5983"/>
</dbReference>